<organism evidence="5">
    <name type="scientific">uncultured Mycobacteriales bacterium</name>
    <dbReference type="NCBI Taxonomy" id="581187"/>
    <lineage>
        <taxon>Bacteria</taxon>
        <taxon>Bacillati</taxon>
        <taxon>Actinomycetota</taxon>
        <taxon>Actinomycetes</taxon>
        <taxon>Mycobacteriales</taxon>
        <taxon>environmental samples</taxon>
    </lineage>
</organism>
<protein>
    <recommendedName>
        <fullName evidence="4">Carrier domain-containing protein</fullName>
    </recommendedName>
</protein>
<comment type="cofactor">
    <cofactor evidence="1">
        <name>pantetheine 4'-phosphate</name>
        <dbReference type="ChEBI" id="CHEBI:47942"/>
    </cofactor>
</comment>
<dbReference type="PROSITE" id="PS50075">
    <property type="entry name" value="CARRIER"/>
    <property type="match status" value="1"/>
</dbReference>
<evidence type="ECO:0000259" key="4">
    <source>
        <dbReference type="PROSITE" id="PS50075"/>
    </source>
</evidence>
<dbReference type="SMART" id="SM00823">
    <property type="entry name" value="PKS_PP"/>
    <property type="match status" value="1"/>
</dbReference>
<dbReference type="GO" id="GO:0072330">
    <property type="term" value="P:monocarboxylic acid biosynthetic process"/>
    <property type="evidence" value="ECO:0007669"/>
    <property type="project" value="UniProtKB-ARBA"/>
</dbReference>
<gene>
    <name evidence="5" type="ORF">AVDCRST_MAG41-2326</name>
</gene>
<dbReference type="Pfam" id="PF00550">
    <property type="entry name" value="PP-binding"/>
    <property type="match status" value="1"/>
</dbReference>
<dbReference type="Gene3D" id="3.30.300.30">
    <property type="match status" value="1"/>
</dbReference>
<name>A0A6J4IVR2_9ACTN</name>
<accession>A0A6J4IVR2</accession>
<dbReference type="GO" id="GO:0043041">
    <property type="term" value="P:amino acid activation for nonribosomal peptide biosynthetic process"/>
    <property type="evidence" value="ECO:0007669"/>
    <property type="project" value="TreeGrafter"/>
</dbReference>
<dbReference type="InterPro" id="IPR009081">
    <property type="entry name" value="PP-bd_ACP"/>
</dbReference>
<dbReference type="PANTHER" id="PTHR45527">
    <property type="entry name" value="NONRIBOSOMAL PEPTIDE SYNTHETASE"/>
    <property type="match status" value="1"/>
</dbReference>
<dbReference type="PANTHER" id="PTHR45527:SF1">
    <property type="entry name" value="FATTY ACID SYNTHASE"/>
    <property type="match status" value="1"/>
</dbReference>
<dbReference type="InterPro" id="IPR045851">
    <property type="entry name" value="AMP-bd_C_sf"/>
</dbReference>
<dbReference type="Pfam" id="PF00501">
    <property type="entry name" value="AMP-binding"/>
    <property type="match status" value="1"/>
</dbReference>
<reference evidence="5" key="1">
    <citation type="submission" date="2020-02" db="EMBL/GenBank/DDBJ databases">
        <authorList>
            <person name="Meier V. D."/>
        </authorList>
    </citation>
    <scope>NUCLEOTIDE SEQUENCE</scope>
    <source>
        <strain evidence="5">AVDCRST_MAG41</strain>
    </source>
</reference>
<dbReference type="AlphaFoldDB" id="A0A6J4IVR2"/>
<dbReference type="GO" id="GO:0005737">
    <property type="term" value="C:cytoplasm"/>
    <property type="evidence" value="ECO:0007669"/>
    <property type="project" value="TreeGrafter"/>
</dbReference>
<dbReference type="EMBL" id="CADCTP010000216">
    <property type="protein sequence ID" value="CAA9260066.1"/>
    <property type="molecule type" value="Genomic_DNA"/>
</dbReference>
<dbReference type="FunFam" id="1.10.1200.10:FF:000016">
    <property type="entry name" value="Non-ribosomal peptide synthase"/>
    <property type="match status" value="1"/>
</dbReference>
<evidence type="ECO:0000256" key="3">
    <source>
        <dbReference type="ARBA" id="ARBA00022553"/>
    </source>
</evidence>
<dbReference type="Gene3D" id="2.30.38.10">
    <property type="entry name" value="Luciferase, Domain 3"/>
    <property type="match status" value="1"/>
</dbReference>
<dbReference type="SUPFAM" id="SSF47336">
    <property type="entry name" value="ACP-like"/>
    <property type="match status" value="1"/>
</dbReference>
<keyword evidence="3" id="KW-0597">Phosphoprotein</keyword>
<dbReference type="NCBIfam" id="TIGR01733">
    <property type="entry name" value="AA-adenyl-dom"/>
    <property type="match status" value="1"/>
</dbReference>
<dbReference type="GO" id="GO:0031177">
    <property type="term" value="F:phosphopantetheine binding"/>
    <property type="evidence" value="ECO:0007669"/>
    <property type="project" value="InterPro"/>
</dbReference>
<dbReference type="InterPro" id="IPR020806">
    <property type="entry name" value="PKS_PP-bd"/>
</dbReference>
<dbReference type="InterPro" id="IPR000873">
    <property type="entry name" value="AMP-dep_synth/lig_dom"/>
</dbReference>
<sequence>MPEPGTYGGVHGAVAGWAAREPDRPAVLAGDEVVGYGELVARADRVAGGLAGLGVGPGSTVGVRLPRSVDFVVAALGVLTAGADYLPLDPAYPAERLRMMTATAGCRTVLGDGPGALPLAGVTGPLDVRPRVHPEDLAYTMFTSGSTGTPKGVLVTHRGVLRLVREPNVPRLGPDEVVLHLSSTSFDAATFDIWGALANGARLAVAPPGRLSATDVGELVRRHGVTVALLPTGLFHLMVDERASDLAGVGQVLPAGDVLSAAHARRFAAAAPRSRLINMYGPTEVTVATTYHEVGDPAGDDVPIGRPVAGTYVRVLDRDLAEVPPGTVGQLYAGGTGLARGYAGDPGLTADRFVPDPLAAGRRLYATGDLVRQDPDGTLRFAGRVDDQFKKRGFRVDPAEVEAALRADPAVRDAVVVGTGDSAETRRLVGCLLPAAGAAPDGLAAAVRDRVAGVLPEHLVPDGWLVLDAFPLTVNGKVDRAALRAAAGAGPGPGTEPGRALDPQEAELAAIWREVLGVDAVGPDDDFFALGGQSLLASKVISHARRRLGVSLSMAAVFDAPTLGELAAVVRGQAVVAPVSAD</sequence>
<dbReference type="SUPFAM" id="SSF56801">
    <property type="entry name" value="Acetyl-CoA synthetase-like"/>
    <property type="match status" value="1"/>
</dbReference>
<evidence type="ECO:0000256" key="2">
    <source>
        <dbReference type="ARBA" id="ARBA00022450"/>
    </source>
</evidence>
<dbReference type="InterPro" id="IPR010071">
    <property type="entry name" value="AA_adenyl_dom"/>
</dbReference>
<proteinExistence type="predicted"/>
<evidence type="ECO:0000256" key="1">
    <source>
        <dbReference type="ARBA" id="ARBA00001957"/>
    </source>
</evidence>
<dbReference type="Gene3D" id="3.40.50.980">
    <property type="match status" value="2"/>
</dbReference>
<feature type="domain" description="Carrier" evidence="4">
    <location>
        <begin position="499"/>
        <end position="574"/>
    </location>
</feature>
<dbReference type="Pfam" id="PF13193">
    <property type="entry name" value="AMP-binding_C"/>
    <property type="match status" value="1"/>
</dbReference>
<evidence type="ECO:0000313" key="5">
    <source>
        <dbReference type="EMBL" id="CAA9260066.1"/>
    </source>
</evidence>
<dbReference type="InterPro" id="IPR025110">
    <property type="entry name" value="AMP-bd_C"/>
</dbReference>
<dbReference type="Gene3D" id="1.10.1200.10">
    <property type="entry name" value="ACP-like"/>
    <property type="match status" value="1"/>
</dbReference>
<dbReference type="GO" id="GO:0044550">
    <property type="term" value="P:secondary metabolite biosynthetic process"/>
    <property type="evidence" value="ECO:0007669"/>
    <property type="project" value="TreeGrafter"/>
</dbReference>
<keyword evidence="2" id="KW-0596">Phosphopantetheine</keyword>
<dbReference type="InterPro" id="IPR036736">
    <property type="entry name" value="ACP-like_sf"/>
</dbReference>